<dbReference type="HOGENOM" id="CLU_1756882_0_0_7"/>
<dbReference type="KEGG" id="mfu:LILAB_18290"/>
<protein>
    <recommendedName>
        <fullName evidence="4">HK97 gp10 family phage protein</fullName>
    </recommendedName>
</protein>
<evidence type="ECO:0000313" key="3">
    <source>
        <dbReference type="Proteomes" id="UP000000488"/>
    </source>
</evidence>
<dbReference type="STRING" id="483219.LILAB_18290"/>
<dbReference type="Proteomes" id="UP000000488">
    <property type="component" value="Chromosome"/>
</dbReference>
<accession>F8CRL5</accession>
<reference evidence="2 3" key="1">
    <citation type="journal article" date="2011" name="J. Bacteriol.">
        <title>Genome sequence of the halotolerant marine bacterium Myxococcus fulvus HW-1.</title>
        <authorList>
            <person name="Li Z.F."/>
            <person name="Li X."/>
            <person name="Liu H."/>
            <person name="Liu X."/>
            <person name="Han K."/>
            <person name="Wu Z.H."/>
            <person name="Hu W."/>
            <person name="Li F.F."/>
            <person name="Li Y.Z."/>
        </authorList>
    </citation>
    <scope>NUCLEOTIDE SEQUENCE [LARGE SCALE GENOMIC DNA]</scope>
    <source>
        <strain evidence="3">ATCC BAA-855 / HW-1</strain>
    </source>
</reference>
<evidence type="ECO:0000313" key="2">
    <source>
        <dbReference type="EMBL" id="AEI65560.1"/>
    </source>
</evidence>
<dbReference type="AlphaFoldDB" id="F8CRL5"/>
<evidence type="ECO:0008006" key="4">
    <source>
        <dbReference type="Google" id="ProtNLM"/>
    </source>
</evidence>
<organism evidence="2 3">
    <name type="scientific">Myxococcus fulvus (strain ATCC BAA-855 / HW-1)</name>
    <dbReference type="NCBI Taxonomy" id="483219"/>
    <lineage>
        <taxon>Bacteria</taxon>
        <taxon>Pseudomonadati</taxon>
        <taxon>Myxococcota</taxon>
        <taxon>Myxococcia</taxon>
        <taxon>Myxococcales</taxon>
        <taxon>Cystobacterineae</taxon>
        <taxon>Myxococcaceae</taxon>
        <taxon>Myxococcus</taxon>
    </lineage>
</organism>
<dbReference type="EMBL" id="CP002830">
    <property type="protein sequence ID" value="AEI65560.1"/>
    <property type="molecule type" value="Genomic_DNA"/>
</dbReference>
<evidence type="ECO:0000256" key="1">
    <source>
        <dbReference type="SAM" id="MobiDB-lite"/>
    </source>
</evidence>
<sequence>MPVRVRLDANRIAALRRNARQVLRKLDAPIHAAMRQTLDFSSFLVPRRDAWEREEAPSSDGPPLPPLADTGFVSGPEYNQGRPLSTSWTAGYEHPAAGPIHEGFHWGTDIVNPPPHFLKKAFRRSRSVARKGVAQVLAAYLKQHFPR</sequence>
<gene>
    <name evidence="2" type="ordered locus">LILAB_18290</name>
</gene>
<feature type="region of interest" description="Disordered" evidence="1">
    <location>
        <begin position="51"/>
        <end position="90"/>
    </location>
</feature>
<name>F8CRL5_MYXFH</name>
<proteinExistence type="predicted"/>